<dbReference type="Proteomes" id="UP000053240">
    <property type="component" value="Unassembled WGS sequence"/>
</dbReference>
<accession>A0A194RPY7</accession>
<proteinExistence type="inferred from homology"/>
<gene>
    <name evidence="11" type="ORF">RR48_11096</name>
</gene>
<evidence type="ECO:0000256" key="9">
    <source>
        <dbReference type="ARBA" id="ARBA00082869"/>
    </source>
</evidence>
<evidence type="ECO:0000256" key="5">
    <source>
        <dbReference type="ARBA" id="ARBA00038392"/>
    </source>
</evidence>
<dbReference type="STRING" id="76193.A0A194RPY7"/>
<reference evidence="11 12" key="1">
    <citation type="journal article" date="2015" name="Nat. Commun.">
        <title>Outbred genome sequencing and CRISPR/Cas9 gene editing in butterflies.</title>
        <authorList>
            <person name="Li X."/>
            <person name="Fan D."/>
            <person name="Zhang W."/>
            <person name="Liu G."/>
            <person name="Zhang L."/>
            <person name="Zhao L."/>
            <person name="Fang X."/>
            <person name="Chen L."/>
            <person name="Dong Y."/>
            <person name="Chen Y."/>
            <person name="Ding Y."/>
            <person name="Zhao R."/>
            <person name="Feng M."/>
            <person name="Zhu Y."/>
            <person name="Feng Y."/>
            <person name="Jiang X."/>
            <person name="Zhu D."/>
            <person name="Xiang H."/>
            <person name="Feng X."/>
            <person name="Li S."/>
            <person name="Wang J."/>
            <person name="Zhang G."/>
            <person name="Kronforst M.R."/>
            <person name="Wang W."/>
        </authorList>
    </citation>
    <scope>NUCLEOTIDE SEQUENCE [LARGE SCALE GENOMIC DNA]</scope>
    <source>
        <strain evidence="11">Ya'a_city_454_Pm</strain>
        <tissue evidence="11">Whole body</tissue>
    </source>
</reference>
<evidence type="ECO:0000256" key="2">
    <source>
        <dbReference type="ARBA" id="ARBA00023015"/>
    </source>
</evidence>
<protein>
    <recommendedName>
        <fullName evidence="6">Transcription initiation factor TFIID subunit 13</fullName>
    </recommendedName>
    <alternativeName>
        <fullName evidence="9">Transcription initiation factor TFIID 18 kDa subunit</fullName>
    </alternativeName>
</protein>
<sequence length="184" mass="21227">MVTPTPDAPDQFDQFEDEENEQQLGATASGRKRLFSKELRCMMYGFGDDQNPYTESVDFLEDLVIEFITETTHKAMEVGRPGRVQVEDIIFLVRKDPRKYARVKDLLTMNEELKKARKAFDEVKYVVLLNCHRESVTLPIKGRKEFKLPKPLTSDTAITINGTMITKNNLRLVAWLVALVEKWS</sequence>
<evidence type="ECO:0000256" key="1">
    <source>
        <dbReference type="ARBA" id="ARBA00004123"/>
    </source>
</evidence>
<keyword evidence="11" id="KW-0648">Protein biosynthesis</keyword>
<feature type="region of interest" description="Disordered" evidence="10">
    <location>
        <begin position="1"/>
        <end position="28"/>
    </location>
</feature>
<evidence type="ECO:0000256" key="6">
    <source>
        <dbReference type="ARBA" id="ARBA00040136"/>
    </source>
</evidence>
<dbReference type="PANTHER" id="PTHR11380:SF5">
    <property type="entry name" value="TRANSCRIPTION INITIATION FACTOR TFIID SUBUNIT 13"/>
    <property type="match status" value="1"/>
</dbReference>
<keyword evidence="3" id="KW-0804">Transcription</keyword>
<evidence type="ECO:0000256" key="10">
    <source>
        <dbReference type="SAM" id="MobiDB-lite"/>
    </source>
</evidence>
<dbReference type="GO" id="GO:0046982">
    <property type="term" value="F:protein heterodimerization activity"/>
    <property type="evidence" value="ECO:0007669"/>
    <property type="project" value="InterPro"/>
</dbReference>
<dbReference type="CDD" id="cd07978">
    <property type="entry name" value="HFD_TAF13"/>
    <property type="match status" value="1"/>
</dbReference>
<dbReference type="Gene3D" id="1.10.20.10">
    <property type="entry name" value="Histone, subunit A"/>
    <property type="match status" value="1"/>
</dbReference>
<dbReference type="Pfam" id="PF02269">
    <property type="entry name" value="TFIID-18kDa"/>
    <property type="match status" value="1"/>
</dbReference>
<comment type="function">
    <text evidence="7">The TFIID basal transcription factor complex plays a major role in the initiation of RNA polymerase II (Pol II)-dependent transcription. TFIID recognizes and binds promoters via its subunit TBP, a TATA-box-binding protein, and promotes assembly of the pre-initiation complex (PIC). The TFIID complex consists of TBP and TBP-associated factors (TAFs), including TAF1, TAF2, TAF3, TAF4, TAF5, TAF6, TAF7, TAF8, TAF9, TAF10, TAF11, TAF12 and TAF13. TAF13, together with TAF11 and TBP, play key roles during promoter binding by the TFIID and TFIIA transcription factor complexes.</text>
</comment>
<dbReference type="InParanoid" id="A0A194RPY7"/>
<keyword evidence="2" id="KW-0805">Transcription regulation</keyword>
<evidence type="ECO:0000313" key="11">
    <source>
        <dbReference type="EMBL" id="KPJ19469.1"/>
    </source>
</evidence>
<dbReference type="GO" id="GO:0003743">
    <property type="term" value="F:translation initiation factor activity"/>
    <property type="evidence" value="ECO:0007669"/>
    <property type="project" value="UniProtKB-KW"/>
</dbReference>
<dbReference type="SUPFAM" id="SSF47113">
    <property type="entry name" value="Histone-fold"/>
    <property type="match status" value="1"/>
</dbReference>
<comment type="subcellular location">
    <subcellularLocation>
        <location evidence="1">Nucleus</location>
    </subcellularLocation>
</comment>
<dbReference type="FunCoup" id="A0A194RPY7">
    <property type="interactions" value="691"/>
</dbReference>
<comment type="similarity">
    <text evidence="5">Belongs to the TAF13 family.</text>
</comment>
<evidence type="ECO:0000256" key="3">
    <source>
        <dbReference type="ARBA" id="ARBA00023163"/>
    </source>
</evidence>
<dbReference type="AlphaFoldDB" id="A0A194RPY7"/>
<dbReference type="EMBL" id="KQ459896">
    <property type="protein sequence ID" value="KPJ19469.1"/>
    <property type="molecule type" value="Genomic_DNA"/>
</dbReference>
<dbReference type="GO" id="GO:0005669">
    <property type="term" value="C:transcription factor TFIID complex"/>
    <property type="evidence" value="ECO:0007669"/>
    <property type="project" value="TreeGrafter"/>
</dbReference>
<evidence type="ECO:0000256" key="8">
    <source>
        <dbReference type="ARBA" id="ARBA00062721"/>
    </source>
</evidence>
<evidence type="ECO:0000313" key="12">
    <source>
        <dbReference type="Proteomes" id="UP000053240"/>
    </source>
</evidence>
<evidence type="ECO:0000256" key="7">
    <source>
        <dbReference type="ARBA" id="ARBA00056273"/>
    </source>
</evidence>
<dbReference type="InterPro" id="IPR003195">
    <property type="entry name" value="TFIID_TAF13"/>
</dbReference>
<dbReference type="InterPro" id="IPR009072">
    <property type="entry name" value="Histone-fold"/>
</dbReference>
<dbReference type="FunFam" id="1.10.20.10:FF:000028">
    <property type="entry name" value="Transcription initiation factor TFIID subunit 13"/>
    <property type="match status" value="1"/>
</dbReference>
<keyword evidence="4" id="KW-0539">Nucleus</keyword>
<keyword evidence="12" id="KW-1185">Reference proteome</keyword>
<comment type="subunit">
    <text evidence="8">Component of the TFIID basal transcription factor complex, composed of TATA-box-binding protein TBP, and a number of TBP-associated factors (TAFs), including TAF1, TAF2, TAF3, TAF4, TAF5, TAF6, TAF7, TAF8, TAF9, TAF10, TAF11, TAF12 and TAF13. Interacts with TBP, and more strongly with TAF10 and TAF11.</text>
</comment>
<name>A0A194RPY7_PAPMA</name>
<keyword evidence="11" id="KW-0396">Initiation factor</keyword>
<organism evidence="11 12">
    <name type="scientific">Papilio machaon</name>
    <name type="common">Old World swallowtail butterfly</name>
    <dbReference type="NCBI Taxonomy" id="76193"/>
    <lineage>
        <taxon>Eukaryota</taxon>
        <taxon>Metazoa</taxon>
        <taxon>Ecdysozoa</taxon>
        <taxon>Arthropoda</taxon>
        <taxon>Hexapoda</taxon>
        <taxon>Insecta</taxon>
        <taxon>Pterygota</taxon>
        <taxon>Neoptera</taxon>
        <taxon>Endopterygota</taxon>
        <taxon>Lepidoptera</taxon>
        <taxon>Glossata</taxon>
        <taxon>Ditrysia</taxon>
        <taxon>Papilionoidea</taxon>
        <taxon>Papilionidae</taxon>
        <taxon>Papilioninae</taxon>
        <taxon>Papilio</taxon>
    </lineage>
</organism>
<dbReference type="PANTHER" id="PTHR11380">
    <property type="entry name" value="TRANSCRIPTION INITIATION FACTOR TFIID/SUPT3-RELATED"/>
    <property type="match status" value="1"/>
</dbReference>
<dbReference type="GO" id="GO:0006366">
    <property type="term" value="P:transcription by RNA polymerase II"/>
    <property type="evidence" value="ECO:0007669"/>
    <property type="project" value="InterPro"/>
</dbReference>
<evidence type="ECO:0000256" key="4">
    <source>
        <dbReference type="ARBA" id="ARBA00023242"/>
    </source>
</evidence>